<dbReference type="GO" id="GO:0046655">
    <property type="term" value="P:folic acid metabolic process"/>
    <property type="evidence" value="ECO:0007669"/>
    <property type="project" value="TreeGrafter"/>
</dbReference>
<accession>A0A381YA51</accession>
<evidence type="ECO:0000256" key="4">
    <source>
        <dbReference type="ARBA" id="ARBA00022857"/>
    </source>
</evidence>
<dbReference type="GO" id="GO:0046452">
    <property type="term" value="P:dihydrofolate metabolic process"/>
    <property type="evidence" value="ECO:0007669"/>
    <property type="project" value="TreeGrafter"/>
</dbReference>
<gene>
    <name evidence="7" type="ORF">METZ01_LOCUS126782</name>
</gene>
<evidence type="ECO:0000259" key="6">
    <source>
        <dbReference type="PROSITE" id="PS51330"/>
    </source>
</evidence>
<keyword evidence="3" id="KW-0554">One-carbon metabolism</keyword>
<dbReference type="Gene3D" id="3.40.430.10">
    <property type="entry name" value="Dihydrofolate Reductase, subunit A"/>
    <property type="match status" value="1"/>
</dbReference>
<dbReference type="CDD" id="cd00209">
    <property type="entry name" value="DHFR"/>
    <property type="match status" value="1"/>
</dbReference>
<keyword evidence="4" id="KW-0521">NADP</keyword>
<dbReference type="SUPFAM" id="SSF53597">
    <property type="entry name" value="Dihydrofolate reductase-like"/>
    <property type="match status" value="1"/>
</dbReference>
<dbReference type="PROSITE" id="PS00075">
    <property type="entry name" value="DHFR_1"/>
    <property type="match status" value="1"/>
</dbReference>
<dbReference type="GO" id="GO:0046654">
    <property type="term" value="P:tetrahydrofolate biosynthetic process"/>
    <property type="evidence" value="ECO:0007669"/>
    <property type="project" value="InterPro"/>
</dbReference>
<dbReference type="EMBL" id="UINC01017746">
    <property type="protein sequence ID" value="SVA73928.1"/>
    <property type="molecule type" value="Genomic_DNA"/>
</dbReference>
<evidence type="ECO:0000313" key="7">
    <source>
        <dbReference type="EMBL" id="SVA73928.1"/>
    </source>
</evidence>
<comment type="pathway">
    <text evidence="1">Cofactor biosynthesis; tetrahydrofolate biosynthesis; 5,6,7,8-tetrahydrofolate from 7,8-dihydrofolate: step 1/1.</text>
</comment>
<dbReference type="InterPro" id="IPR017925">
    <property type="entry name" value="DHFR_CS"/>
</dbReference>
<dbReference type="GO" id="GO:0006730">
    <property type="term" value="P:one-carbon metabolic process"/>
    <property type="evidence" value="ECO:0007669"/>
    <property type="project" value="UniProtKB-KW"/>
</dbReference>
<dbReference type="GO" id="GO:0050661">
    <property type="term" value="F:NADP binding"/>
    <property type="evidence" value="ECO:0007669"/>
    <property type="project" value="InterPro"/>
</dbReference>
<dbReference type="PROSITE" id="PS51330">
    <property type="entry name" value="DHFR_2"/>
    <property type="match status" value="1"/>
</dbReference>
<evidence type="ECO:0000256" key="3">
    <source>
        <dbReference type="ARBA" id="ARBA00022563"/>
    </source>
</evidence>
<dbReference type="GO" id="GO:0005829">
    <property type="term" value="C:cytosol"/>
    <property type="evidence" value="ECO:0007669"/>
    <property type="project" value="TreeGrafter"/>
</dbReference>
<reference evidence="7" key="1">
    <citation type="submission" date="2018-05" db="EMBL/GenBank/DDBJ databases">
        <authorList>
            <person name="Lanie J.A."/>
            <person name="Ng W.-L."/>
            <person name="Kazmierczak K.M."/>
            <person name="Andrzejewski T.M."/>
            <person name="Davidsen T.M."/>
            <person name="Wayne K.J."/>
            <person name="Tettelin H."/>
            <person name="Glass J.I."/>
            <person name="Rusch D."/>
            <person name="Podicherti R."/>
            <person name="Tsui H.-C.T."/>
            <person name="Winkler M.E."/>
        </authorList>
    </citation>
    <scope>NUCLEOTIDE SEQUENCE</scope>
</reference>
<dbReference type="PANTHER" id="PTHR48069:SF3">
    <property type="entry name" value="DIHYDROFOLATE REDUCTASE"/>
    <property type="match status" value="1"/>
</dbReference>
<name>A0A381YA51_9ZZZZ</name>
<protein>
    <recommendedName>
        <fullName evidence="2">dihydrofolate reductase</fullName>
        <ecNumber evidence="2">1.5.1.3</ecNumber>
    </recommendedName>
</protein>
<proteinExistence type="predicted"/>
<dbReference type="InterPro" id="IPR001796">
    <property type="entry name" value="DHFR_dom"/>
</dbReference>
<dbReference type="PRINTS" id="PR00070">
    <property type="entry name" value="DHFR"/>
</dbReference>
<dbReference type="AlphaFoldDB" id="A0A381YA51"/>
<dbReference type="InterPro" id="IPR012259">
    <property type="entry name" value="DHFR"/>
</dbReference>
<dbReference type="PANTHER" id="PTHR48069">
    <property type="entry name" value="DIHYDROFOLATE REDUCTASE"/>
    <property type="match status" value="1"/>
</dbReference>
<dbReference type="InterPro" id="IPR024072">
    <property type="entry name" value="DHFR-like_dom_sf"/>
</dbReference>
<dbReference type="EC" id="1.5.1.3" evidence="2"/>
<dbReference type="Pfam" id="PF00186">
    <property type="entry name" value="DHFR_1"/>
    <property type="match status" value="1"/>
</dbReference>
<feature type="domain" description="DHFR" evidence="6">
    <location>
        <begin position="1"/>
        <end position="159"/>
    </location>
</feature>
<evidence type="ECO:0000256" key="1">
    <source>
        <dbReference type="ARBA" id="ARBA00004903"/>
    </source>
</evidence>
<keyword evidence="5" id="KW-0560">Oxidoreductase</keyword>
<organism evidence="7">
    <name type="scientific">marine metagenome</name>
    <dbReference type="NCBI Taxonomy" id="408172"/>
    <lineage>
        <taxon>unclassified sequences</taxon>
        <taxon>metagenomes</taxon>
        <taxon>ecological metagenomes</taxon>
    </lineage>
</organism>
<evidence type="ECO:0000256" key="5">
    <source>
        <dbReference type="ARBA" id="ARBA00023002"/>
    </source>
</evidence>
<sequence length="159" mass="17995">MRAAIVAISPERVIGVDGELPWHYPADMRRFKRLTMGSTVIMGRRTWQSIGSKPLPGRHNIVITRNLLSDVDSYINLSEALASCEGDIWFIGGAGLYQSALHYCDFVDVTLVPDRVASPNAVYFPELDPAQWRAEITQPFAEDPRLSLCRYYRRVARQP</sequence>
<evidence type="ECO:0000256" key="2">
    <source>
        <dbReference type="ARBA" id="ARBA00012856"/>
    </source>
</evidence>
<dbReference type="GO" id="GO:0004146">
    <property type="term" value="F:dihydrofolate reductase activity"/>
    <property type="evidence" value="ECO:0007669"/>
    <property type="project" value="UniProtKB-EC"/>
</dbReference>